<feature type="compositionally biased region" description="Polar residues" evidence="1">
    <location>
        <begin position="257"/>
        <end position="266"/>
    </location>
</feature>
<evidence type="ECO:0000313" key="2">
    <source>
        <dbReference type="EMBL" id="ETL87844.1"/>
    </source>
</evidence>
<dbReference type="OrthoDB" id="110390at2759"/>
<sequence>CGIRHGAPLPDVLYCRLTVKTGEPLQGCRDKSPPASPPFAYKVAEDYRVLSAKVEKHFSSKLPGQWRTEFDIYVKPSNNAKQKFEVICQERTALQSQLQKIWDRARLRHNGQPAFELELFIYVPKSEAQTTLRRASAARIQEQLPRVAAFLREQQVEAGPASQRYMAVTQALLPDEAPMVIPDNVTFRQLQHIDIQQAAMDQSLSETQQQCEEEYRIVRVKLHGVASPLQVNISDLPEALGLPNYSLRLPFRPPTDIDTTAPTNNIKDLDHNDETSQWMEH</sequence>
<feature type="region of interest" description="Disordered" evidence="1">
    <location>
        <begin position="253"/>
        <end position="281"/>
    </location>
</feature>
<organism evidence="2">
    <name type="scientific">Phytophthora nicotianae</name>
    <name type="common">Potato buckeye rot agent</name>
    <name type="synonym">Phytophthora parasitica</name>
    <dbReference type="NCBI Taxonomy" id="4792"/>
    <lineage>
        <taxon>Eukaryota</taxon>
        <taxon>Sar</taxon>
        <taxon>Stramenopiles</taxon>
        <taxon>Oomycota</taxon>
        <taxon>Peronosporomycetes</taxon>
        <taxon>Peronosporales</taxon>
        <taxon>Peronosporaceae</taxon>
        <taxon>Phytophthora</taxon>
    </lineage>
</organism>
<accession>W2KTB8</accession>
<reference evidence="2" key="1">
    <citation type="submission" date="2013-11" db="EMBL/GenBank/DDBJ databases">
        <title>The Genome Sequence of Phytophthora parasitica CHvinca01.</title>
        <authorList>
            <consortium name="The Broad Institute Genomics Platform"/>
            <person name="Russ C."/>
            <person name="Tyler B."/>
            <person name="Panabieres F."/>
            <person name="Shan W."/>
            <person name="Tripathy S."/>
            <person name="Grunwald N."/>
            <person name="Machado M."/>
            <person name="Johnson C.S."/>
            <person name="Arredondo F."/>
            <person name="Hong C."/>
            <person name="Coffey M."/>
            <person name="Young S.K."/>
            <person name="Zeng Q."/>
            <person name="Gargeya S."/>
            <person name="Fitzgerald M."/>
            <person name="Abouelleil A."/>
            <person name="Alvarado L."/>
            <person name="Chapman S.B."/>
            <person name="Gainer-Dewar J."/>
            <person name="Goldberg J."/>
            <person name="Griggs A."/>
            <person name="Gujja S."/>
            <person name="Hansen M."/>
            <person name="Howarth C."/>
            <person name="Imamovic A."/>
            <person name="Ireland A."/>
            <person name="Larimer J."/>
            <person name="McCowan C."/>
            <person name="Murphy C."/>
            <person name="Pearson M."/>
            <person name="Poon T.W."/>
            <person name="Priest M."/>
            <person name="Roberts A."/>
            <person name="Saif S."/>
            <person name="Shea T."/>
            <person name="Sykes S."/>
            <person name="Wortman J."/>
            <person name="Nusbaum C."/>
            <person name="Birren B."/>
        </authorList>
    </citation>
    <scope>NUCLEOTIDE SEQUENCE [LARGE SCALE GENOMIC DNA]</scope>
    <source>
        <strain evidence="2">CHvinca01</strain>
    </source>
</reference>
<name>W2KTB8_PHYNI</name>
<feature type="compositionally biased region" description="Basic and acidic residues" evidence="1">
    <location>
        <begin position="267"/>
        <end position="281"/>
    </location>
</feature>
<dbReference type="Proteomes" id="UP000054423">
    <property type="component" value="Unassembled WGS sequence"/>
</dbReference>
<dbReference type="AlphaFoldDB" id="W2KTB8"/>
<evidence type="ECO:0000256" key="1">
    <source>
        <dbReference type="SAM" id="MobiDB-lite"/>
    </source>
</evidence>
<feature type="non-terminal residue" evidence="2">
    <location>
        <position position="1"/>
    </location>
</feature>
<proteinExistence type="predicted"/>
<dbReference type="VEuPathDB" id="FungiDB:PPTG_10583"/>
<protein>
    <submittedName>
        <fullName evidence="2">Uncharacterized protein</fullName>
    </submittedName>
</protein>
<dbReference type="EMBL" id="KI681011">
    <property type="protein sequence ID" value="ETL87844.1"/>
    <property type="molecule type" value="Genomic_DNA"/>
</dbReference>
<gene>
    <name evidence="2" type="ORF">L917_13040</name>
</gene>